<evidence type="ECO:0000256" key="4">
    <source>
        <dbReference type="ARBA" id="ARBA00022553"/>
    </source>
</evidence>
<keyword evidence="13" id="KW-0472">Membrane</keyword>
<feature type="domain" description="HAMP" evidence="16">
    <location>
        <begin position="360"/>
        <end position="413"/>
    </location>
</feature>
<evidence type="ECO:0000313" key="18">
    <source>
        <dbReference type="Proteomes" id="UP000002420"/>
    </source>
</evidence>
<gene>
    <name evidence="17" type="ordered locus">Glov_2682</name>
</gene>
<keyword evidence="5 17" id="KW-0808">Transferase</keyword>
<feature type="transmembrane region" description="Helical" evidence="13">
    <location>
        <begin position="20"/>
        <end position="41"/>
    </location>
</feature>
<dbReference type="SMART" id="SM00448">
    <property type="entry name" value="REC"/>
    <property type="match status" value="1"/>
</dbReference>
<evidence type="ECO:0000256" key="6">
    <source>
        <dbReference type="ARBA" id="ARBA00022741"/>
    </source>
</evidence>
<dbReference type="EC" id="2.7.13.3" evidence="3"/>
<evidence type="ECO:0000256" key="2">
    <source>
        <dbReference type="ARBA" id="ARBA00004370"/>
    </source>
</evidence>
<keyword evidence="13" id="KW-1133">Transmembrane helix</keyword>
<dbReference type="SMART" id="SM00387">
    <property type="entry name" value="HATPase_c"/>
    <property type="match status" value="1"/>
</dbReference>
<dbReference type="PANTHER" id="PTHR45339:SF1">
    <property type="entry name" value="HYBRID SIGNAL TRANSDUCTION HISTIDINE KINASE J"/>
    <property type="match status" value="1"/>
</dbReference>
<evidence type="ECO:0000256" key="3">
    <source>
        <dbReference type="ARBA" id="ARBA00012438"/>
    </source>
</evidence>
<dbReference type="KEGG" id="glo:Glov_2682"/>
<organism evidence="17 18">
    <name type="scientific">Trichlorobacter lovleyi (strain ATCC BAA-1151 / DSM 17278 / SZ)</name>
    <name type="common">Geobacter lovleyi</name>
    <dbReference type="NCBI Taxonomy" id="398767"/>
    <lineage>
        <taxon>Bacteria</taxon>
        <taxon>Pseudomonadati</taxon>
        <taxon>Thermodesulfobacteriota</taxon>
        <taxon>Desulfuromonadia</taxon>
        <taxon>Geobacterales</taxon>
        <taxon>Geobacteraceae</taxon>
        <taxon>Trichlorobacter</taxon>
    </lineage>
</organism>
<dbReference type="HOGENOM" id="CLU_342495_0_0_7"/>
<dbReference type="InterPro" id="IPR003661">
    <property type="entry name" value="HisK_dim/P_dom"/>
</dbReference>
<comment type="subunit">
    <text evidence="10">At low DSF concentrations, interacts with RpfF.</text>
</comment>
<evidence type="ECO:0000259" key="14">
    <source>
        <dbReference type="PROSITE" id="PS50109"/>
    </source>
</evidence>
<feature type="modified residue" description="4-aspartylphosphate" evidence="12">
    <location>
        <position position="747"/>
    </location>
</feature>
<accession>B3E6Z0</accession>
<dbReference type="PRINTS" id="PR00344">
    <property type="entry name" value="BCTRLSENSOR"/>
</dbReference>
<dbReference type="CDD" id="cd00082">
    <property type="entry name" value="HisKA"/>
    <property type="match status" value="1"/>
</dbReference>
<dbReference type="eggNOG" id="COG3850">
    <property type="taxonomic scope" value="Bacteria"/>
</dbReference>
<dbReference type="GO" id="GO:0016020">
    <property type="term" value="C:membrane"/>
    <property type="evidence" value="ECO:0007669"/>
    <property type="project" value="UniProtKB-SubCell"/>
</dbReference>
<dbReference type="Gene3D" id="6.10.340.10">
    <property type="match status" value="1"/>
</dbReference>
<evidence type="ECO:0000256" key="5">
    <source>
        <dbReference type="ARBA" id="ARBA00022679"/>
    </source>
</evidence>
<dbReference type="InterPro" id="IPR005467">
    <property type="entry name" value="His_kinase_dom"/>
</dbReference>
<evidence type="ECO:0000256" key="13">
    <source>
        <dbReference type="SAM" id="Phobius"/>
    </source>
</evidence>
<dbReference type="STRING" id="398767.Glov_2682"/>
<comment type="subcellular location">
    <subcellularLocation>
        <location evidence="2">Membrane</location>
    </subcellularLocation>
</comment>
<dbReference type="InterPro" id="IPR001789">
    <property type="entry name" value="Sig_transdc_resp-reg_receiver"/>
</dbReference>
<dbReference type="SMART" id="SM00388">
    <property type="entry name" value="HisKA"/>
    <property type="match status" value="1"/>
</dbReference>
<dbReference type="PROSITE" id="PS50110">
    <property type="entry name" value="RESPONSE_REGULATORY"/>
    <property type="match status" value="1"/>
</dbReference>
<dbReference type="AlphaFoldDB" id="B3E6Z0"/>
<evidence type="ECO:0000256" key="12">
    <source>
        <dbReference type="PROSITE-ProRule" id="PRU00169"/>
    </source>
</evidence>
<dbReference type="CDD" id="cd17546">
    <property type="entry name" value="REC_hyHK_CKI1_RcsC-like"/>
    <property type="match status" value="1"/>
</dbReference>
<dbReference type="Pfam" id="PF00072">
    <property type="entry name" value="Response_reg"/>
    <property type="match status" value="1"/>
</dbReference>
<evidence type="ECO:0000259" key="16">
    <source>
        <dbReference type="PROSITE" id="PS50885"/>
    </source>
</evidence>
<dbReference type="Proteomes" id="UP000002420">
    <property type="component" value="Chromosome"/>
</dbReference>
<evidence type="ECO:0000256" key="1">
    <source>
        <dbReference type="ARBA" id="ARBA00000085"/>
    </source>
</evidence>
<dbReference type="SUPFAM" id="SSF52172">
    <property type="entry name" value="CheY-like"/>
    <property type="match status" value="1"/>
</dbReference>
<evidence type="ECO:0000256" key="10">
    <source>
        <dbReference type="ARBA" id="ARBA00064003"/>
    </source>
</evidence>
<feature type="domain" description="Histidine kinase" evidence="14">
    <location>
        <begin position="452"/>
        <end position="673"/>
    </location>
</feature>
<evidence type="ECO:0000259" key="15">
    <source>
        <dbReference type="PROSITE" id="PS50110"/>
    </source>
</evidence>
<keyword evidence="18" id="KW-1185">Reference proteome</keyword>
<protein>
    <recommendedName>
        <fullName evidence="11">Sensory/regulatory protein RpfC</fullName>
        <ecNumber evidence="3">2.7.13.3</ecNumber>
    </recommendedName>
</protein>
<dbReference type="InterPro" id="IPR011006">
    <property type="entry name" value="CheY-like_superfamily"/>
</dbReference>
<dbReference type="CDD" id="cd06225">
    <property type="entry name" value="HAMP"/>
    <property type="match status" value="1"/>
</dbReference>
<evidence type="ECO:0000256" key="8">
    <source>
        <dbReference type="ARBA" id="ARBA00022840"/>
    </source>
</evidence>
<dbReference type="InterPro" id="IPR003594">
    <property type="entry name" value="HATPase_dom"/>
</dbReference>
<dbReference type="Pfam" id="PF00512">
    <property type="entry name" value="HisKA"/>
    <property type="match status" value="1"/>
</dbReference>
<evidence type="ECO:0000256" key="11">
    <source>
        <dbReference type="ARBA" id="ARBA00068150"/>
    </source>
</evidence>
<feature type="transmembrane region" description="Helical" evidence="13">
    <location>
        <begin position="337"/>
        <end position="360"/>
    </location>
</feature>
<dbReference type="eggNOG" id="COG2205">
    <property type="taxonomic scope" value="Bacteria"/>
</dbReference>
<keyword evidence="4 12" id="KW-0597">Phosphoprotein</keyword>
<keyword evidence="6" id="KW-0547">Nucleotide-binding</keyword>
<dbReference type="Gene3D" id="3.40.50.2300">
    <property type="match status" value="1"/>
</dbReference>
<dbReference type="InterPro" id="IPR004358">
    <property type="entry name" value="Sig_transdc_His_kin-like_C"/>
</dbReference>
<name>B3E6Z0_TRIL1</name>
<dbReference type="EMBL" id="CP001089">
    <property type="protein sequence ID" value="ACD96395.1"/>
    <property type="molecule type" value="Genomic_DNA"/>
</dbReference>
<proteinExistence type="predicted"/>
<dbReference type="Pfam" id="PF02518">
    <property type="entry name" value="HATPase_c"/>
    <property type="match status" value="1"/>
</dbReference>
<dbReference type="PANTHER" id="PTHR45339">
    <property type="entry name" value="HYBRID SIGNAL TRANSDUCTION HISTIDINE KINASE J"/>
    <property type="match status" value="1"/>
</dbReference>
<dbReference type="GO" id="GO:0000155">
    <property type="term" value="F:phosphorelay sensor kinase activity"/>
    <property type="evidence" value="ECO:0007669"/>
    <property type="project" value="InterPro"/>
</dbReference>
<comment type="catalytic activity">
    <reaction evidence="1">
        <text>ATP + protein L-histidine = ADP + protein N-phospho-L-histidine.</text>
        <dbReference type="EC" id="2.7.13.3"/>
    </reaction>
</comment>
<dbReference type="SUPFAM" id="SSF158472">
    <property type="entry name" value="HAMP domain-like"/>
    <property type="match status" value="1"/>
</dbReference>
<dbReference type="FunFam" id="1.10.287.130:FF:000002">
    <property type="entry name" value="Two-component osmosensing histidine kinase"/>
    <property type="match status" value="1"/>
</dbReference>
<reference evidence="17 18" key="1">
    <citation type="submission" date="2008-05" db="EMBL/GenBank/DDBJ databases">
        <title>Complete sequence of chromosome of Geobacter lovleyi SZ.</title>
        <authorList>
            <consortium name="US DOE Joint Genome Institute"/>
            <person name="Lucas S."/>
            <person name="Copeland A."/>
            <person name="Lapidus A."/>
            <person name="Glavina del Rio T."/>
            <person name="Dalin E."/>
            <person name="Tice H."/>
            <person name="Bruce D."/>
            <person name="Goodwin L."/>
            <person name="Pitluck S."/>
            <person name="Chertkov O."/>
            <person name="Meincke L."/>
            <person name="Brettin T."/>
            <person name="Detter J.C."/>
            <person name="Han C."/>
            <person name="Tapia R."/>
            <person name="Kuske C.R."/>
            <person name="Schmutz J."/>
            <person name="Larimer F."/>
            <person name="Land M."/>
            <person name="Hauser L."/>
            <person name="Kyrpides N."/>
            <person name="Mikhailova N."/>
            <person name="Sung Y."/>
            <person name="Fletcher K.E."/>
            <person name="Ritalahti K.M."/>
            <person name="Loeffler F.E."/>
            <person name="Richardson P."/>
        </authorList>
    </citation>
    <scope>NUCLEOTIDE SEQUENCE [LARGE SCALE GENOMIC DNA]</scope>
    <source>
        <strain evidence="18">ATCC BAA-1151 / DSM 17278 / SZ</strain>
    </source>
</reference>
<dbReference type="OrthoDB" id="9787818at2"/>
<dbReference type="FunFam" id="3.30.565.10:FF:000010">
    <property type="entry name" value="Sensor histidine kinase RcsC"/>
    <property type="match status" value="1"/>
</dbReference>
<dbReference type="SMART" id="SM00304">
    <property type="entry name" value="HAMP"/>
    <property type="match status" value="1"/>
</dbReference>
<evidence type="ECO:0000313" key="17">
    <source>
        <dbReference type="EMBL" id="ACD96395.1"/>
    </source>
</evidence>
<dbReference type="InterPro" id="IPR003660">
    <property type="entry name" value="HAMP_dom"/>
</dbReference>
<dbReference type="PROSITE" id="PS50109">
    <property type="entry name" value="HIS_KIN"/>
    <property type="match status" value="1"/>
</dbReference>
<dbReference type="GO" id="GO:0005524">
    <property type="term" value="F:ATP binding"/>
    <property type="evidence" value="ECO:0007669"/>
    <property type="project" value="UniProtKB-KW"/>
</dbReference>
<keyword evidence="7 17" id="KW-0418">Kinase</keyword>
<dbReference type="SUPFAM" id="SSF47384">
    <property type="entry name" value="Homodimeric domain of signal transducing histidine kinase"/>
    <property type="match status" value="1"/>
</dbReference>
<dbReference type="Gene3D" id="1.10.287.130">
    <property type="match status" value="1"/>
</dbReference>
<keyword evidence="13" id="KW-0812">Transmembrane</keyword>
<dbReference type="CDD" id="cd16922">
    <property type="entry name" value="HATPase_EvgS-ArcB-TorS-like"/>
    <property type="match status" value="1"/>
</dbReference>
<dbReference type="InterPro" id="IPR036097">
    <property type="entry name" value="HisK_dim/P_sf"/>
</dbReference>
<sequence length="827" mass="91488">MSKNQNGTRPLGRRLRLTTIVYTALAVVAFLSLLSSLPALYHSYKAYEQANNVYLLNNISDDLYAVVNNLGFERGRVNVVLNDAGPVKGMEANRQFIAARRSDADAALSRALARLEEIELKVRVNHQTAEILRLKTSIDALRKQVALAMLVPKSGRNPQLALQWFTAMTNYMEKVEYLLQVISGDISDKDGMIARYSSLKQATLSLRNSAGPEISILSGTMLSRAPLSVDQRKKIEQLQFVSQGHFRRLETLGRNLVTSPIPRALGELKDFYNTSYLPYRNAVFNAALSGGPYPYPQPEFLQRGVQALDHITAFNTVLVKTTKQYAELNRKEHRQRIVVQLVSSSASFALIALIFFYVHYHIINPLSQLTSAIRRLASKDLTIEIPSVESDNEIGELAASVHVFRNMALQIDNDMLTMQHLQNKLHESLELLTTARNAADAANQNKSEFLANMSHEIRNPMNGVIGMLQLLRFTELTDEQKDYLSAIETSADDLLAIINDILDLSKIEAGKIELEISRFSLRRCINDVLLMQTSRAFEKGVQVEARLDEQLPLEVYGDQLRVKQVLLNLLGNAVKFTEEGTISIEARLLQKQDDNSIVQITVSDTGIGMSPEVLGKVFDPFIQADVCTTRRFGGTGLGLTICRQLAELMGGRISATSEEGKGSQFYLELPFRLSTQVVEAEPAASVFGPTPVTSKSQTVLIVEDNLLNQRTAVLLLQNMGYHTKLAGNGEEAVAVWRQGGIDVILMDIHMPVCSGCEALQLIRAEETKTGVHTPIIALTADALKGTDKKLLEAGFDGYLSKPFRQDQLWAVLHGVTAVSSTTVSSAG</sequence>
<dbReference type="SUPFAM" id="SSF55874">
    <property type="entry name" value="ATPase domain of HSP90 chaperone/DNA topoisomerase II/histidine kinase"/>
    <property type="match status" value="1"/>
</dbReference>
<keyword evidence="8" id="KW-0067">ATP-binding</keyword>
<feature type="domain" description="Response regulatory" evidence="15">
    <location>
        <begin position="698"/>
        <end position="816"/>
    </location>
</feature>
<dbReference type="Pfam" id="PF00672">
    <property type="entry name" value="HAMP"/>
    <property type="match status" value="1"/>
</dbReference>
<dbReference type="InterPro" id="IPR036890">
    <property type="entry name" value="HATPase_C_sf"/>
</dbReference>
<evidence type="ECO:0000256" key="9">
    <source>
        <dbReference type="ARBA" id="ARBA00023012"/>
    </source>
</evidence>
<evidence type="ECO:0000256" key="7">
    <source>
        <dbReference type="ARBA" id="ARBA00022777"/>
    </source>
</evidence>
<dbReference type="PROSITE" id="PS50885">
    <property type="entry name" value="HAMP"/>
    <property type="match status" value="1"/>
</dbReference>
<keyword evidence="9" id="KW-0902">Two-component regulatory system</keyword>
<dbReference type="Gene3D" id="3.30.565.10">
    <property type="entry name" value="Histidine kinase-like ATPase, C-terminal domain"/>
    <property type="match status" value="1"/>
</dbReference>
<dbReference type="RefSeq" id="WP_012470725.1">
    <property type="nucleotide sequence ID" value="NC_010814.1"/>
</dbReference>